<organism evidence="2 3">
    <name type="scientific">Dendrothele bispora (strain CBS 962.96)</name>
    <dbReference type="NCBI Taxonomy" id="1314807"/>
    <lineage>
        <taxon>Eukaryota</taxon>
        <taxon>Fungi</taxon>
        <taxon>Dikarya</taxon>
        <taxon>Basidiomycota</taxon>
        <taxon>Agaricomycotina</taxon>
        <taxon>Agaricomycetes</taxon>
        <taxon>Agaricomycetidae</taxon>
        <taxon>Agaricales</taxon>
        <taxon>Agaricales incertae sedis</taxon>
        <taxon>Dendrothele</taxon>
    </lineage>
</organism>
<dbReference type="AlphaFoldDB" id="A0A4S8KMZ9"/>
<dbReference type="Proteomes" id="UP000297245">
    <property type="component" value="Unassembled WGS sequence"/>
</dbReference>
<dbReference type="OrthoDB" id="3263231at2759"/>
<reference evidence="2 3" key="1">
    <citation type="journal article" date="2019" name="Nat. Ecol. Evol.">
        <title>Megaphylogeny resolves global patterns of mushroom evolution.</title>
        <authorList>
            <person name="Varga T."/>
            <person name="Krizsan K."/>
            <person name="Foldi C."/>
            <person name="Dima B."/>
            <person name="Sanchez-Garcia M."/>
            <person name="Sanchez-Ramirez S."/>
            <person name="Szollosi G.J."/>
            <person name="Szarkandi J.G."/>
            <person name="Papp V."/>
            <person name="Albert L."/>
            <person name="Andreopoulos W."/>
            <person name="Angelini C."/>
            <person name="Antonin V."/>
            <person name="Barry K.W."/>
            <person name="Bougher N.L."/>
            <person name="Buchanan P."/>
            <person name="Buyck B."/>
            <person name="Bense V."/>
            <person name="Catcheside P."/>
            <person name="Chovatia M."/>
            <person name="Cooper J."/>
            <person name="Damon W."/>
            <person name="Desjardin D."/>
            <person name="Finy P."/>
            <person name="Geml J."/>
            <person name="Haridas S."/>
            <person name="Hughes K."/>
            <person name="Justo A."/>
            <person name="Karasinski D."/>
            <person name="Kautmanova I."/>
            <person name="Kiss B."/>
            <person name="Kocsube S."/>
            <person name="Kotiranta H."/>
            <person name="LaButti K.M."/>
            <person name="Lechner B.E."/>
            <person name="Liimatainen K."/>
            <person name="Lipzen A."/>
            <person name="Lukacs Z."/>
            <person name="Mihaltcheva S."/>
            <person name="Morgado L.N."/>
            <person name="Niskanen T."/>
            <person name="Noordeloos M.E."/>
            <person name="Ohm R.A."/>
            <person name="Ortiz-Santana B."/>
            <person name="Ovrebo C."/>
            <person name="Racz N."/>
            <person name="Riley R."/>
            <person name="Savchenko A."/>
            <person name="Shiryaev A."/>
            <person name="Soop K."/>
            <person name="Spirin V."/>
            <person name="Szebenyi C."/>
            <person name="Tomsovsky M."/>
            <person name="Tulloss R.E."/>
            <person name="Uehling J."/>
            <person name="Grigoriev I.V."/>
            <person name="Vagvolgyi C."/>
            <person name="Papp T."/>
            <person name="Martin F.M."/>
            <person name="Miettinen O."/>
            <person name="Hibbett D.S."/>
            <person name="Nagy L.G."/>
        </authorList>
    </citation>
    <scope>NUCLEOTIDE SEQUENCE [LARGE SCALE GENOMIC DNA]</scope>
    <source>
        <strain evidence="2 3">CBS 962.96</strain>
    </source>
</reference>
<feature type="compositionally biased region" description="Low complexity" evidence="1">
    <location>
        <begin position="20"/>
        <end position="38"/>
    </location>
</feature>
<gene>
    <name evidence="2" type="ORF">K435DRAFT_812885</name>
</gene>
<dbReference type="EMBL" id="ML180619">
    <property type="protein sequence ID" value="THU76972.1"/>
    <property type="molecule type" value="Genomic_DNA"/>
</dbReference>
<feature type="region of interest" description="Disordered" evidence="1">
    <location>
        <begin position="237"/>
        <end position="285"/>
    </location>
</feature>
<keyword evidence="3" id="KW-1185">Reference proteome</keyword>
<feature type="compositionally biased region" description="Gly residues" evidence="1">
    <location>
        <begin position="276"/>
        <end position="285"/>
    </location>
</feature>
<protein>
    <submittedName>
        <fullName evidence="2">Uncharacterized protein</fullName>
    </submittedName>
</protein>
<sequence length="285" mass="31834">MTPQTTVWGDNCRSNIQQRSSATTGTAGTNSKSSPSSSNTGAMVGDVGVMRWRNRYNDGLMERPEGGVVGGMFPDIAVNDDHPTSLMSQLDDDGMGNQLNASTLRLDLELLVLELRRCMRIIEVELVEKERLMSIIDLRLVGNDSNKEEQEEERSLVFLVLDLQLFAVWEDQHKDRADSLVPKEIEVVVRIVGGIQVLMVMEVNKMRMEDKKGMRVAGLKKRRGCIWLVGLGHNKVHRDGGRVPEPQQPETPEGPEEIPPTYDSLVLNGDERPRNGKGGECGWRE</sequence>
<accession>A0A4S8KMZ9</accession>
<proteinExistence type="predicted"/>
<evidence type="ECO:0000313" key="3">
    <source>
        <dbReference type="Proteomes" id="UP000297245"/>
    </source>
</evidence>
<feature type="compositionally biased region" description="Polar residues" evidence="1">
    <location>
        <begin position="1"/>
        <end position="19"/>
    </location>
</feature>
<feature type="region of interest" description="Disordered" evidence="1">
    <location>
        <begin position="1"/>
        <end position="44"/>
    </location>
</feature>
<evidence type="ECO:0000313" key="2">
    <source>
        <dbReference type="EMBL" id="THU76972.1"/>
    </source>
</evidence>
<evidence type="ECO:0000256" key="1">
    <source>
        <dbReference type="SAM" id="MobiDB-lite"/>
    </source>
</evidence>
<name>A0A4S8KMZ9_DENBC</name>